<dbReference type="InterPro" id="IPR012677">
    <property type="entry name" value="Nucleotide-bd_a/b_plait_sf"/>
</dbReference>
<protein>
    <recommendedName>
        <fullName evidence="3">RRM domain-containing protein</fullName>
    </recommendedName>
</protein>
<organism evidence="2">
    <name type="scientific">Chromera velia CCMP2878</name>
    <dbReference type="NCBI Taxonomy" id="1169474"/>
    <lineage>
        <taxon>Eukaryota</taxon>
        <taxon>Sar</taxon>
        <taxon>Alveolata</taxon>
        <taxon>Colpodellida</taxon>
        <taxon>Chromeraceae</taxon>
        <taxon>Chromera</taxon>
    </lineage>
</organism>
<gene>
    <name evidence="2" type="ORF">Cvel_1989</name>
</gene>
<dbReference type="InterPro" id="IPR035979">
    <property type="entry name" value="RBD_domain_sf"/>
</dbReference>
<evidence type="ECO:0008006" key="3">
    <source>
        <dbReference type="Google" id="ProtNLM"/>
    </source>
</evidence>
<dbReference type="GO" id="GO:0003676">
    <property type="term" value="F:nucleic acid binding"/>
    <property type="evidence" value="ECO:0007669"/>
    <property type="project" value="InterPro"/>
</dbReference>
<accession>A0A0G4I8L6</accession>
<sequence>MFAAKPTTTTTATTTGSVTEYNAQRKGLQKLLKAGGGCNAEDKPTVKVTKKTLSPWTLKVANLSNLTTHDELENLLPAPDNVTVVPAKNPYAWVHFSTKEMADMVAESFIYDPHADHPLKIKKKYTNIQEESESSSSASSSTMH</sequence>
<evidence type="ECO:0000313" key="2">
    <source>
        <dbReference type="EMBL" id="CEM53351.1"/>
    </source>
</evidence>
<dbReference type="VEuPathDB" id="CryptoDB:Cvel_1989"/>
<name>A0A0G4I8L6_9ALVE</name>
<evidence type="ECO:0000256" key="1">
    <source>
        <dbReference type="SAM" id="MobiDB-lite"/>
    </source>
</evidence>
<feature type="compositionally biased region" description="Low complexity" evidence="1">
    <location>
        <begin position="134"/>
        <end position="144"/>
    </location>
</feature>
<dbReference type="AlphaFoldDB" id="A0A0G4I8L6"/>
<dbReference type="SUPFAM" id="SSF54928">
    <property type="entry name" value="RNA-binding domain, RBD"/>
    <property type="match status" value="1"/>
</dbReference>
<feature type="region of interest" description="Disordered" evidence="1">
    <location>
        <begin position="125"/>
        <end position="144"/>
    </location>
</feature>
<reference evidence="2" key="1">
    <citation type="submission" date="2014-11" db="EMBL/GenBank/DDBJ databases">
        <authorList>
            <person name="Otto D Thomas"/>
            <person name="Naeem Raeece"/>
        </authorList>
    </citation>
    <scope>NUCLEOTIDE SEQUENCE</scope>
</reference>
<dbReference type="EMBL" id="CDMZ01005633">
    <property type="protein sequence ID" value="CEM53351.1"/>
    <property type="molecule type" value="Genomic_DNA"/>
</dbReference>
<proteinExistence type="predicted"/>
<dbReference type="Gene3D" id="3.30.70.330">
    <property type="match status" value="1"/>
</dbReference>